<organism evidence="2 3">
    <name type="scientific">Runella salmonicolor</name>
    <dbReference type="NCBI Taxonomy" id="2950278"/>
    <lineage>
        <taxon>Bacteria</taxon>
        <taxon>Pseudomonadati</taxon>
        <taxon>Bacteroidota</taxon>
        <taxon>Cytophagia</taxon>
        <taxon>Cytophagales</taxon>
        <taxon>Spirosomataceae</taxon>
        <taxon>Runella</taxon>
    </lineage>
</organism>
<keyword evidence="1" id="KW-0812">Transmembrane</keyword>
<name>A0ABT1FT46_9BACT</name>
<dbReference type="EMBL" id="JAMZEL010000010">
    <property type="protein sequence ID" value="MCP1384930.1"/>
    <property type="molecule type" value="Genomic_DNA"/>
</dbReference>
<evidence type="ECO:0000313" key="3">
    <source>
        <dbReference type="Proteomes" id="UP001204772"/>
    </source>
</evidence>
<protein>
    <recommendedName>
        <fullName evidence="4">Peptide zinc metalloprotease protein</fullName>
    </recommendedName>
</protein>
<dbReference type="RefSeq" id="WP_253530885.1">
    <property type="nucleotide sequence ID" value="NZ_JAMZEL010000010.1"/>
</dbReference>
<feature type="transmembrane region" description="Helical" evidence="1">
    <location>
        <begin position="369"/>
        <end position="391"/>
    </location>
</feature>
<feature type="transmembrane region" description="Helical" evidence="1">
    <location>
        <begin position="242"/>
        <end position="260"/>
    </location>
</feature>
<feature type="transmembrane region" description="Helical" evidence="1">
    <location>
        <begin position="315"/>
        <end position="334"/>
    </location>
</feature>
<gene>
    <name evidence="2" type="ORF">NCI00_21010</name>
</gene>
<keyword evidence="3" id="KW-1185">Reference proteome</keyword>
<dbReference type="Proteomes" id="UP001204772">
    <property type="component" value="Unassembled WGS sequence"/>
</dbReference>
<comment type="caution">
    <text evidence="2">The sequence shown here is derived from an EMBL/GenBank/DDBJ whole genome shotgun (WGS) entry which is preliminary data.</text>
</comment>
<reference evidence="2 3" key="1">
    <citation type="submission" date="2022-06" db="EMBL/GenBank/DDBJ databases">
        <title>Runella sp. S5 genome sequencing.</title>
        <authorList>
            <person name="Park S."/>
        </authorList>
    </citation>
    <scope>NUCLEOTIDE SEQUENCE [LARGE SCALE GENOMIC DNA]</scope>
    <source>
        <strain evidence="2 3">S5</strain>
    </source>
</reference>
<feature type="transmembrane region" description="Helical" evidence="1">
    <location>
        <begin position="153"/>
        <end position="173"/>
    </location>
</feature>
<keyword evidence="1" id="KW-1133">Transmembrane helix</keyword>
<feature type="transmembrane region" description="Helical" evidence="1">
    <location>
        <begin position="123"/>
        <end position="141"/>
    </location>
</feature>
<evidence type="ECO:0008006" key="4">
    <source>
        <dbReference type="Google" id="ProtNLM"/>
    </source>
</evidence>
<feature type="transmembrane region" description="Helical" evidence="1">
    <location>
        <begin position="185"/>
        <end position="205"/>
    </location>
</feature>
<proteinExistence type="predicted"/>
<accession>A0ABT1FT46</accession>
<sequence length="403" mass="46706">MMLIEGITLHTFDTNRWVVHTPQDRNFLISAATYQLIRVLQASTNSEEALKNFNTSFQVVFSEEQFKKLINEKLGGYHILRNDTEPEKPTLKNQYLKLKIELIKPKWAGWLSKPLQAFYSPKVFWWALLGAILVVMSVYFLGNTNGMTQKISYPLFLCLVYATMLIHELGHIGACVKYGLKHGGIGFGFYFILPVMYADITNIWLADKPQRLIANLAGIFNEVFYAALLGICYLVTDNITFLAASIGIFSFVIWEFNPFVRFDGYWVLSDLTNTPNLLMKANAIFRETIKWKNILFFLQNPINSIKKSNQKQRWLFLYGLFNTVFWVAIMVYTLTVHWNTVISFPFIVFGLFQKIITGQFSFNDLSNKMLTVLIFYILIIRVTINHGKYFISRFNSLNNLKII</sequence>
<keyword evidence="1" id="KW-0472">Membrane</keyword>
<feature type="transmembrane region" description="Helical" evidence="1">
    <location>
        <begin position="212"/>
        <end position="236"/>
    </location>
</feature>
<evidence type="ECO:0000313" key="2">
    <source>
        <dbReference type="EMBL" id="MCP1384930.1"/>
    </source>
</evidence>
<evidence type="ECO:0000256" key="1">
    <source>
        <dbReference type="SAM" id="Phobius"/>
    </source>
</evidence>